<reference evidence="4 5" key="1">
    <citation type="journal article" date="2009" name="PLoS Genet.">
        <title>Alliance of proteomics and genomics to unravel the specificities of Sahara bacterium Deinococcus deserti.</title>
        <authorList>
            <person name="de Groot A."/>
            <person name="Dulermo R."/>
            <person name="Ortet P."/>
            <person name="Blanchard L."/>
            <person name="Guerin P."/>
            <person name="Fernandez B."/>
            <person name="Vacherie B."/>
            <person name="Dossat C."/>
            <person name="Jolivet E."/>
            <person name="Siguier P."/>
            <person name="Chandler M."/>
            <person name="Barakat M."/>
            <person name="Dedieu A."/>
            <person name="Barbe V."/>
            <person name="Heulin T."/>
            <person name="Sommer S."/>
            <person name="Achouak W."/>
            <person name="Armengaud J."/>
        </authorList>
    </citation>
    <scope>NUCLEOTIDE SEQUENCE [LARGE SCALE GENOMIC DNA]</scope>
    <source>
        <strain evidence="5">DSM 17065 / CIP 109153 / LMG 22923 / VCD115</strain>
        <plasmid evidence="5">pDeide3</plasmid>
    </source>
</reference>
<name>C1D3H8_DEIDV</name>
<protein>
    <recommendedName>
        <fullName evidence="6">N-acetylneuraminate epimerase</fullName>
    </recommendedName>
</protein>
<geneLocation type="plasmid" evidence="5">
    <name>pDeide3</name>
</geneLocation>
<evidence type="ECO:0000256" key="2">
    <source>
        <dbReference type="ARBA" id="ARBA00022737"/>
    </source>
</evidence>
<accession>C1D3H8</accession>
<proteinExistence type="predicted"/>
<evidence type="ECO:0000256" key="1">
    <source>
        <dbReference type="ARBA" id="ARBA00022441"/>
    </source>
</evidence>
<dbReference type="HOGENOM" id="CLU_061535_0_0_0"/>
<dbReference type="NCBIfam" id="NF010730">
    <property type="entry name" value="PRK14131.1"/>
    <property type="match status" value="1"/>
</dbReference>
<dbReference type="Proteomes" id="UP000002208">
    <property type="component" value="Plasmid 3"/>
</dbReference>
<keyword evidence="1" id="KW-0880">Kelch repeat</keyword>
<keyword evidence="4" id="KW-0614">Plasmid</keyword>
<dbReference type="Pfam" id="PF24996">
    <property type="entry name" value="NANM"/>
    <property type="match status" value="1"/>
</dbReference>
<dbReference type="Gene3D" id="2.120.10.80">
    <property type="entry name" value="Kelch-type beta propeller"/>
    <property type="match status" value="2"/>
</dbReference>
<feature type="region of interest" description="Disordered" evidence="3">
    <location>
        <begin position="1"/>
        <end position="23"/>
    </location>
</feature>
<dbReference type="InterPro" id="IPR019936">
    <property type="entry name" value="NanM_proteobact"/>
</dbReference>
<gene>
    <name evidence="4" type="ordered locus">Deide_3p01141</name>
</gene>
<dbReference type="AlphaFoldDB" id="C1D3H8"/>
<dbReference type="NCBIfam" id="TIGR03547">
    <property type="entry name" value="muta_rot_YjhT"/>
    <property type="match status" value="1"/>
</dbReference>
<evidence type="ECO:0000313" key="5">
    <source>
        <dbReference type="Proteomes" id="UP000002208"/>
    </source>
</evidence>
<keyword evidence="2" id="KW-0677">Repeat</keyword>
<evidence type="ECO:0008006" key="6">
    <source>
        <dbReference type="Google" id="ProtNLM"/>
    </source>
</evidence>
<dbReference type="OrthoDB" id="198899at2"/>
<evidence type="ECO:0000313" key="4">
    <source>
        <dbReference type="EMBL" id="ACO48057.1"/>
    </source>
</evidence>
<dbReference type="InterPro" id="IPR056734">
    <property type="entry name" value="NANM"/>
</dbReference>
<dbReference type="SUPFAM" id="SSF117281">
    <property type="entry name" value="Kelch motif"/>
    <property type="match status" value="2"/>
</dbReference>
<dbReference type="RefSeq" id="WP_012694930.1">
    <property type="nucleotide sequence ID" value="NC_012528.1"/>
</dbReference>
<dbReference type="InterPro" id="IPR015915">
    <property type="entry name" value="Kelch-typ_b-propeller"/>
</dbReference>
<organism evidence="4 5">
    <name type="scientific">Deinococcus deserti (strain DSM 17065 / CIP 109153 / LMG 22923 / VCD115)</name>
    <dbReference type="NCBI Taxonomy" id="546414"/>
    <lineage>
        <taxon>Bacteria</taxon>
        <taxon>Thermotogati</taxon>
        <taxon>Deinococcota</taxon>
        <taxon>Deinococci</taxon>
        <taxon>Deinococcales</taxon>
        <taxon>Deinococcaceae</taxon>
        <taxon>Deinococcus</taxon>
    </lineage>
</organism>
<dbReference type="KEGG" id="ddr:Deide_3p01141"/>
<keyword evidence="5" id="KW-1185">Reference proteome</keyword>
<dbReference type="EMBL" id="CP001117">
    <property type="protein sequence ID" value="ACO48057.1"/>
    <property type="molecule type" value="Genomic_DNA"/>
</dbReference>
<dbReference type="PANTHER" id="PTHR45632">
    <property type="entry name" value="LD33804P"/>
    <property type="match status" value="1"/>
</dbReference>
<sequence length="375" mass="39260">MSSMFRSAAQGGDSGGEHGGTYPDLPLPLTHGVGGIIGTTVYAGLGTAGQKFFALDLTQPNRVWTEVAAFPDPARDQAAAAVANGKLYVFGGIGKSTPEATTAVFHQVHVYDPGANTWAMLNTRVPREIAGGSAVTQGDRILLFGGVNRTIFDRYFEDMAAAGTDKDRRDTVTLAYFNQRPQDYRFSRDLQAYSPATNTWESLGVVPFAGRTGAALHLEGNILTVMNGELKPGLRTPAVHQGVVSPAGVTWRALPDLPPPAAGQVQEGLAGAYTGCSGGALLLAGGTNFPGSSAQFARGTLYAHQGLKKTWHTTVYALRGGRWSIAGQLPQAQGHGLSIQFGDEVLLIGGELPGGTASAKVISVQVKDGQLLTAR</sequence>
<evidence type="ECO:0000256" key="3">
    <source>
        <dbReference type="SAM" id="MobiDB-lite"/>
    </source>
</evidence>